<proteinExistence type="predicted"/>
<reference evidence="2" key="1">
    <citation type="submission" date="2016-10" db="EMBL/GenBank/DDBJ databases">
        <authorList>
            <person name="Varghese N."/>
            <person name="Submissions S."/>
        </authorList>
    </citation>
    <scope>NUCLEOTIDE SEQUENCE [LARGE SCALE GENOMIC DNA]</scope>
    <source>
        <strain evidence="2">DSM 45237</strain>
    </source>
</reference>
<organism evidence="1 2">
    <name type="scientific">Jiangella alba</name>
    <dbReference type="NCBI Taxonomy" id="561176"/>
    <lineage>
        <taxon>Bacteria</taxon>
        <taxon>Bacillati</taxon>
        <taxon>Actinomycetota</taxon>
        <taxon>Actinomycetes</taxon>
        <taxon>Jiangellales</taxon>
        <taxon>Jiangellaceae</taxon>
        <taxon>Jiangella</taxon>
    </lineage>
</organism>
<evidence type="ECO:0000313" key="2">
    <source>
        <dbReference type="Proteomes" id="UP000181980"/>
    </source>
</evidence>
<accession>A0A1H5PMI3</accession>
<evidence type="ECO:0000313" key="1">
    <source>
        <dbReference type="EMBL" id="SEF14909.1"/>
    </source>
</evidence>
<dbReference type="RefSeq" id="WP_069109348.1">
    <property type="nucleotide sequence ID" value="NZ_FNUC01000004.1"/>
</dbReference>
<keyword evidence="2" id="KW-1185">Reference proteome</keyword>
<sequence>MRRYRYVGEIKNRCGAVAVDADATRASGERHDLDDEQPSVLDVLPAAVRAQLMNTVPDPRFEDQFLVQDRHKGRPYKHRAGVIRASPRQIIAVLATRQIEQRRSGSVREAERQLASAPWDLRALTARFGREEVVTLEVVDDEVALDGGGAIALPPSSSDAGRSG</sequence>
<dbReference type="OrthoDB" id="5179955at2"/>
<gene>
    <name evidence="1" type="ORF">SAMN04488561_4778</name>
</gene>
<name>A0A1H5PMI3_9ACTN</name>
<dbReference type="AlphaFoldDB" id="A0A1H5PMI3"/>
<dbReference type="Proteomes" id="UP000181980">
    <property type="component" value="Unassembled WGS sequence"/>
</dbReference>
<protein>
    <submittedName>
        <fullName evidence="1">Uncharacterized protein</fullName>
    </submittedName>
</protein>
<dbReference type="EMBL" id="FNUC01000004">
    <property type="protein sequence ID" value="SEF14909.1"/>
    <property type="molecule type" value="Genomic_DNA"/>
</dbReference>
<dbReference type="STRING" id="561176.SAMN04488561_4778"/>